<evidence type="ECO:0000313" key="1">
    <source>
        <dbReference type="EMBL" id="TEB10370.1"/>
    </source>
</evidence>
<dbReference type="AlphaFoldDB" id="A0A4Y7RNP0"/>
<comment type="caution">
    <text evidence="1">The sequence shown here is derived from an EMBL/GenBank/DDBJ whole genome shotgun (WGS) entry which is preliminary data.</text>
</comment>
<keyword evidence="2" id="KW-1185">Reference proteome</keyword>
<dbReference type="EMBL" id="QPFP01000472">
    <property type="protein sequence ID" value="TEB10370.1"/>
    <property type="molecule type" value="Genomic_DNA"/>
</dbReference>
<name>A0A4Y7RNP0_COPMI</name>
<organism evidence="1 2">
    <name type="scientific">Coprinellus micaceus</name>
    <name type="common">Glistening ink-cap mushroom</name>
    <name type="synonym">Coprinus micaceus</name>
    <dbReference type="NCBI Taxonomy" id="71717"/>
    <lineage>
        <taxon>Eukaryota</taxon>
        <taxon>Fungi</taxon>
        <taxon>Dikarya</taxon>
        <taxon>Basidiomycota</taxon>
        <taxon>Agaricomycotina</taxon>
        <taxon>Agaricomycetes</taxon>
        <taxon>Agaricomycetidae</taxon>
        <taxon>Agaricales</taxon>
        <taxon>Agaricineae</taxon>
        <taxon>Psathyrellaceae</taxon>
        <taxon>Coprinellus</taxon>
    </lineage>
</organism>
<evidence type="ECO:0000313" key="2">
    <source>
        <dbReference type="Proteomes" id="UP000298030"/>
    </source>
</evidence>
<reference evidence="1 2" key="1">
    <citation type="journal article" date="2019" name="Nat. Ecol. Evol.">
        <title>Megaphylogeny resolves global patterns of mushroom evolution.</title>
        <authorList>
            <person name="Varga T."/>
            <person name="Krizsan K."/>
            <person name="Foldi C."/>
            <person name="Dima B."/>
            <person name="Sanchez-Garcia M."/>
            <person name="Sanchez-Ramirez S."/>
            <person name="Szollosi G.J."/>
            <person name="Szarkandi J.G."/>
            <person name="Papp V."/>
            <person name="Albert L."/>
            <person name="Andreopoulos W."/>
            <person name="Angelini C."/>
            <person name="Antonin V."/>
            <person name="Barry K.W."/>
            <person name="Bougher N.L."/>
            <person name="Buchanan P."/>
            <person name="Buyck B."/>
            <person name="Bense V."/>
            <person name="Catcheside P."/>
            <person name="Chovatia M."/>
            <person name="Cooper J."/>
            <person name="Damon W."/>
            <person name="Desjardin D."/>
            <person name="Finy P."/>
            <person name="Geml J."/>
            <person name="Haridas S."/>
            <person name="Hughes K."/>
            <person name="Justo A."/>
            <person name="Karasinski D."/>
            <person name="Kautmanova I."/>
            <person name="Kiss B."/>
            <person name="Kocsube S."/>
            <person name="Kotiranta H."/>
            <person name="LaButti K.M."/>
            <person name="Lechner B.E."/>
            <person name="Liimatainen K."/>
            <person name="Lipzen A."/>
            <person name="Lukacs Z."/>
            <person name="Mihaltcheva S."/>
            <person name="Morgado L.N."/>
            <person name="Niskanen T."/>
            <person name="Noordeloos M.E."/>
            <person name="Ohm R.A."/>
            <person name="Ortiz-Santana B."/>
            <person name="Ovrebo C."/>
            <person name="Racz N."/>
            <person name="Riley R."/>
            <person name="Savchenko A."/>
            <person name="Shiryaev A."/>
            <person name="Soop K."/>
            <person name="Spirin V."/>
            <person name="Szebenyi C."/>
            <person name="Tomsovsky M."/>
            <person name="Tulloss R.E."/>
            <person name="Uehling J."/>
            <person name="Grigoriev I.V."/>
            <person name="Vagvolgyi C."/>
            <person name="Papp T."/>
            <person name="Martin F.M."/>
            <person name="Miettinen O."/>
            <person name="Hibbett D.S."/>
            <person name="Nagy L.G."/>
        </authorList>
    </citation>
    <scope>NUCLEOTIDE SEQUENCE [LARGE SCALE GENOMIC DNA]</scope>
    <source>
        <strain evidence="1 2">FP101781</strain>
    </source>
</reference>
<accession>A0A4Y7RNP0</accession>
<gene>
    <name evidence="1" type="ORF">FA13DRAFT_1722262</name>
</gene>
<proteinExistence type="predicted"/>
<protein>
    <submittedName>
        <fullName evidence="1">Uncharacterized protein</fullName>
    </submittedName>
</protein>
<dbReference type="Proteomes" id="UP000298030">
    <property type="component" value="Unassembled WGS sequence"/>
</dbReference>
<sequence>MFNSNDNSDGNVGDVISICYVQSSTRARTIDNEGEGRETECSVIHEKKISGCREAWQDDGMPFTKPERKLTLEALADTSHRKGQKSTQDFKQRIAVTQRHLSSVSTIKFGDLLKVGVSTTEHCITRGDEKAFIPASSVPIELEVIATEKFDEH</sequence>